<dbReference type="Pfam" id="PF00571">
    <property type="entry name" value="CBS"/>
    <property type="match status" value="1"/>
</dbReference>
<evidence type="ECO:0000256" key="2">
    <source>
        <dbReference type="ARBA" id="ARBA00023122"/>
    </source>
</evidence>
<dbReference type="InterPro" id="IPR050511">
    <property type="entry name" value="AMPK_gamma/SDS23_families"/>
</dbReference>
<dbReference type="FunCoup" id="A0A0H2S5U6">
    <property type="interactions" value="36"/>
</dbReference>
<evidence type="ECO:0000313" key="5">
    <source>
        <dbReference type="Proteomes" id="UP000053477"/>
    </source>
</evidence>
<dbReference type="PANTHER" id="PTHR13780">
    <property type="entry name" value="AMP-ACTIVATED PROTEIN KINASE, GAMMA REGULATORY SUBUNIT"/>
    <property type="match status" value="1"/>
</dbReference>
<evidence type="ECO:0000256" key="1">
    <source>
        <dbReference type="ARBA" id="ARBA00022737"/>
    </source>
</evidence>
<dbReference type="OrthoDB" id="449052at2759"/>
<gene>
    <name evidence="4" type="ORF">SCHPADRAFT_71299</name>
</gene>
<accession>A0A0H2S5U6</accession>
<keyword evidence="2" id="KW-0129">CBS domain</keyword>
<dbReference type="EMBL" id="KQ085887">
    <property type="protein sequence ID" value="KLO19339.1"/>
    <property type="molecule type" value="Genomic_DNA"/>
</dbReference>
<feature type="domain" description="CBS" evidence="3">
    <location>
        <begin position="32"/>
        <end position="81"/>
    </location>
</feature>
<dbReference type="SUPFAM" id="SSF54631">
    <property type="entry name" value="CBS-domain pair"/>
    <property type="match status" value="2"/>
</dbReference>
<organism evidence="4 5">
    <name type="scientific">Schizopora paradoxa</name>
    <dbReference type="NCBI Taxonomy" id="27342"/>
    <lineage>
        <taxon>Eukaryota</taxon>
        <taxon>Fungi</taxon>
        <taxon>Dikarya</taxon>
        <taxon>Basidiomycota</taxon>
        <taxon>Agaricomycotina</taxon>
        <taxon>Agaricomycetes</taxon>
        <taxon>Hymenochaetales</taxon>
        <taxon>Schizoporaceae</taxon>
        <taxon>Schizopora</taxon>
    </lineage>
</organism>
<protein>
    <recommendedName>
        <fullName evidence="3">CBS domain-containing protein</fullName>
    </recommendedName>
</protein>
<dbReference type="AlphaFoldDB" id="A0A0H2S5U6"/>
<dbReference type="InterPro" id="IPR000644">
    <property type="entry name" value="CBS_dom"/>
</dbReference>
<keyword evidence="1" id="KW-0677">Repeat</keyword>
<dbReference type="GO" id="GO:0004865">
    <property type="term" value="F:protein serine/threonine phosphatase inhibitor activity"/>
    <property type="evidence" value="ECO:0007669"/>
    <property type="project" value="TreeGrafter"/>
</dbReference>
<dbReference type="Proteomes" id="UP000053477">
    <property type="component" value="Unassembled WGS sequence"/>
</dbReference>
<proteinExistence type="predicted"/>
<dbReference type="PANTHER" id="PTHR13780:SF36">
    <property type="entry name" value="CBS DOMAIN-CONTAINING PROTEIN"/>
    <property type="match status" value="1"/>
</dbReference>
<dbReference type="Gene3D" id="3.10.580.10">
    <property type="entry name" value="CBS-domain"/>
    <property type="match status" value="2"/>
</dbReference>
<reference evidence="4 5" key="1">
    <citation type="submission" date="2015-04" db="EMBL/GenBank/DDBJ databases">
        <title>Complete genome sequence of Schizopora paradoxa KUC8140, a cosmopolitan wood degrader in East Asia.</title>
        <authorList>
            <consortium name="DOE Joint Genome Institute"/>
            <person name="Min B."/>
            <person name="Park H."/>
            <person name="Jang Y."/>
            <person name="Kim J.-J."/>
            <person name="Kim K.H."/>
            <person name="Pangilinan J."/>
            <person name="Lipzen A."/>
            <person name="Riley R."/>
            <person name="Grigoriev I.V."/>
            <person name="Spatafora J.W."/>
            <person name="Choi I.-G."/>
        </authorList>
    </citation>
    <scope>NUCLEOTIDE SEQUENCE [LARGE SCALE GENOMIC DNA]</scope>
    <source>
        <strain evidence="4 5">KUC8140</strain>
    </source>
</reference>
<dbReference type="GO" id="GO:0042149">
    <property type="term" value="P:cellular response to glucose starvation"/>
    <property type="evidence" value="ECO:0007669"/>
    <property type="project" value="TreeGrafter"/>
</dbReference>
<evidence type="ECO:0000313" key="4">
    <source>
        <dbReference type="EMBL" id="KLO19339.1"/>
    </source>
</evidence>
<dbReference type="STRING" id="27342.A0A0H2S5U6"/>
<dbReference type="InterPro" id="IPR046342">
    <property type="entry name" value="CBS_dom_sf"/>
</dbReference>
<sequence length="418" mass="43869">MSSSTGRESPLVFAPNVESEEWIREWETVQAKDLVDGPVIAIDGETSVDDACAALISNNTDCLAVKSGDGTIEGLFDFADVNAFLILAANLHALSQDFINSYPVVKAIINAANGDAGRVPVKLVCNLSEKNPLSVLPSSASLIDLLAVFAKGIHRVLIRAPASSSSSFLGYTSAFSLLRYFLSSTPTVTLHRTNGPPSDEDALPLSPIPPSWHTYLSTPLHSLSDLPSLSLHGHVAHISASSSVLDAMRALSLEGVRSVAVVSEDVSSGGPGGGSEAGHLTLLSTVSVTDIGKLVTASGDKSILNMPISQFVSMIKLPGGVEDGMDRFPVYNVVAANSLRFTMEKLLATMAHRVYVTAGNHPSSTSAGPQLVGVVSVVDVLYLFARLANLHDIHPSRMVSAQRTSPLAAGIANATAHR</sequence>
<name>A0A0H2S5U6_9AGAM</name>
<keyword evidence="5" id="KW-1185">Reference proteome</keyword>
<evidence type="ECO:0000259" key="3">
    <source>
        <dbReference type="Pfam" id="PF00571"/>
    </source>
</evidence>
<dbReference type="InParanoid" id="A0A0H2S5U6"/>